<dbReference type="PROSITE" id="PS01315">
    <property type="entry name" value="CDS"/>
    <property type="match status" value="1"/>
</dbReference>
<evidence type="ECO:0000256" key="8">
    <source>
        <dbReference type="ARBA" id="ARBA00022475"/>
    </source>
</evidence>
<comment type="similarity">
    <text evidence="5 18">Belongs to the CDS family.</text>
</comment>
<organism evidence="20 21">
    <name type="scientific">Chondromyces crocatus</name>
    <dbReference type="NCBI Taxonomy" id="52"/>
    <lineage>
        <taxon>Bacteria</taxon>
        <taxon>Pseudomonadati</taxon>
        <taxon>Myxococcota</taxon>
        <taxon>Polyangia</taxon>
        <taxon>Polyangiales</taxon>
        <taxon>Polyangiaceae</taxon>
        <taxon>Chondromyces</taxon>
    </lineage>
</organism>
<keyword evidence="10 18" id="KW-0808">Transferase</keyword>
<keyword evidence="12 18" id="KW-0548">Nucleotidyltransferase</keyword>
<feature type="transmembrane region" description="Helical" evidence="19">
    <location>
        <begin position="142"/>
        <end position="160"/>
    </location>
</feature>
<evidence type="ECO:0000256" key="6">
    <source>
        <dbReference type="ARBA" id="ARBA00012487"/>
    </source>
</evidence>
<evidence type="ECO:0000256" key="10">
    <source>
        <dbReference type="ARBA" id="ARBA00022679"/>
    </source>
</evidence>
<feature type="transmembrane region" description="Helical" evidence="19">
    <location>
        <begin position="81"/>
        <end position="99"/>
    </location>
</feature>
<name>A0A0K1ECR8_CHOCO</name>
<evidence type="ECO:0000313" key="20">
    <source>
        <dbReference type="EMBL" id="AKT38373.1"/>
    </source>
</evidence>
<evidence type="ECO:0000256" key="17">
    <source>
        <dbReference type="ARBA" id="ARBA00023264"/>
    </source>
</evidence>
<keyword evidence="16" id="KW-0594">Phospholipid biosynthesis</keyword>
<gene>
    <name evidence="20" type="primary">cdsA</name>
    <name evidence="20" type="ORF">CMC5_025190</name>
</gene>
<evidence type="ECO:0000256" key="11">
    <source>
        <dbReference type="ARBA" id="ARBA00022692"/>
    </source>
</evidence>
<dbReference type="RefSeq" id="WP_063796264.1">
    <property type="nucleotide sequence ID" value="NZ_CP012159.1"/>
</dbReference>
<sequence length="273" mass="28848">MRSNLIQRLFAAAIAIPLLLALLYLGPPWGWAVFLAVATSVGALELFGMTHPEDRPSQVSGLAMTLVVYGVLWRWGTDPRALLVLLLSLPIAGMLLTLARLGDINSAALRVAAATFGPLYLGGGMAALALLRRDAGDDGPGFVVLALTLSWFSDTGAYFAGRFLGKHKLYEAVSPKKTIEGAIGGLVFAVLGALVGHFLYLRSLPALDAIVLGVVAGALGQAGDLGESLLKRSVNVKDSGGIIPGHGGILDRVDALLVTATLTYFYILFWWQH</sequence>
<evidence type="ECO:0000256" key="2">
    <source>
        <dbReference type="ARBA" id="ARBA00004651"/>
    </source>
</evidence>
<dbReference type="EMBL" id="CP012159">
    <property type="protein sequence ID" value="AKT38373.1"/>
    <property type="molecule type" value="Genomic_DNA"/>
</dbReference>
<keyword evidence="13 19" id="KW-1133">Transmembrane helix</keyword>
<protein>
    <recommendedName>
        <fullName evidence="7 18">Phosphatidate cytidylyltransferase</fullName>
        <ecNumber evidence="6 18">2.7.7.41</ecNumber>
    </recommendedName>
</protein>
<evidence type="ECO:0000256" key="1">
    <source>
        <dbReference type="ARBA" id="ARBA00001698"/>
    </source>
</evidence>
<feature type="transmembrane region" description="Helical" evidence="19">
    <location>
        <begin position="111"/>
        <end position="130"/>
    </location>
</feature>
<evidence type="ECO:0000256" key="14">
    <source>
        <dbReference type="ARBA" id="ARBA00023098"/>
    </source>
</evidence>
<evidence type="ECO:0000313" key="21">
    <source>
        <dbReference type="Proteomes" id="UP000067626"/>
    </source>
</evidence>
<comment type="pathway">
    <text evidence="3 18">Phospholipid metabolism; CDP-diacylglycerol biosynthesis; CDP-diacylglycerol from sn-glycerol 3-phosphate: step 3/3.</text>
</comment>
<dbReference type="UniPathway" id="UPA00557">
    <property type="reaction ID" value="UER00614"/>
</dbReference>
<dbReference type="PANTHER" id="PTHR46382:SF1">
    <property type="entry name" value="PHOSPHATIDATE CYTIDYLYLTRANSFERASE"/>
    <property type="match status" value="1"/>
</dbReference>
<dbReference type="GO" id="GO:0016024">
    <property type="term" value="P:CDP-diacylglycerol biosynthetic process"/>
    <property type="evidence" value="ECO:0007669"/>
    <property type="project" value="UniProtKB-UniPathway"/>
</dbReference>
<comment type="pathway">
    <text evidence="4">Lipid metabolism.</text>
</comment>
<comment type="subcellular location">
    <subcellularLocation>
        <location evidence="2">Cell membrane</location>
        <topology evidence="2">Multi-pass membrane protein</topology>
    </subcellularLocation>
</comment>
<evidence type="ECO:0000256" key="7">
    <source>
        <dbReference type="ARBA" id="ARBA00019373"/>
    </source>
</evidence>
<evidence type="ECO:0000256" key="12">
    <source>
        <dbReference type="ARBA" id="ARBA00022695"/>
    </source>
</evidence>
<dbReference type="GO" id="GO:0004605">
    <property type="term" value="F:phosphatidate cytidylyltransferase activity"/>
    <property type="evidence" value="ECO:0007669"/>
    <property type="project" value="UniProtKB-EC"/>
</dbReference>
<feature type="transmembrane region" description="Helical" evidence="19">
    <location>
        <begin position="59"/>
        <end position="75"/>
    </location>
</feature>
<feature type="transmembrane region" description="Helical" evidence="19">
    <location>
        <begin position="5"/>
        <end position="23"/>
    </location>
</feature>
<dbReference type="PATRIC" id="fig|52.7.peg.2740"/>
<dbReference type="AlphaFoldDB" id="A0A0K1ECR8"/>
<dbReference type="STRING" id="52.CMC5_025190"/>
<keyword evidence="21" id="KW-1185">Reference proteome</keyword>
<evidence type="ECO:0000256" key="16">
    <source>
        <dbReference type="ARBA" id="ARBA00023209"/>
    </source>
</evidence>
<feature type="transmembrane region" description="Helical" evidence="19">
    <location>
        <begin position="253"/>
        <end position="271"/>
    </location>
</feature>
<dbReference type="Pfam" id="PF01148">
    <property type="entry name" value="CTP_transf_1"/>
    <property type="match status" value="1"/>
</dbReference>
<keyword evidence="11 18" id="KW-0812">Transmembrane</keyword>
<evidence type="ECO:0000256" key="18">
    <source>
        <dbReference type="RuleBase" id="RU003938"/>
    </source>
</evidence>
<evidence type="ECO:0000256" key="13">
    <source>
        <dbReference type="ARBA" id="ARBA00022989"/>
    </source>
</evidence>
<keyword evidence="15 19" id="KW-0472">Membrane</keyword>
<evidence type="ECO:0000256" key="19">
    <source>
        <dbReference type="SAM" id="Phobius"/>
    </source>
</evidence>
<dbReference type="GO" id="GO:0005886">
    <property type="term" value="C:plasma membrane"/>
    <property type="evidence" value="ECO:0007669"/>
    <property type="project" value="UniProtKB-SubCell"/>
</dbReference>
<dbReference type="InterPro" id="IPR000374">
    <property type="entry name" value="PC_trans"/>
</dbReference>
<evidence type="ECO:0000256" key="4">
    <source>
        <dbReference type="ARBA" id="ARBA00005189"/>
    </source>
</evidence>
<keyword evidence="17" id="KW-1208">Phospholipid metabolism</keyword>
<keyword evidence="9" id="KW-0444">Lipid biosynthesis</keyword>
<evidence type="ECO:0000256" key="3">
    <source>
        <dbReference type="ARBA" id="ARBA00005119"/>
    </source>
</evidence>
<evidence type="ECO:0000256" key="9">
    <source>
        <dbReference type="ARBA" id="ARBA00022516"/>
    </source>
</evidence>
<evidence type="ECO:0000256" key="5">
    <source>
        <dbReference type="ARBA" id="ARBA00010185"/>
    </source>
</evidence>
<dbReference type="Proteomes" id="UP000067626">
    <property type="component" value="Chromosome"/>
</dbReference>
<keyword evidence="8" id="KW-1003">Cell membrane</keyword>
<evidence type="ECO:0000256" key="15">
    <source>
        <dbReference type="ARBA" id="ARBA00023136"/>
    </source>
</evidence>
<dbReference type="EC" id="2.7.7.41" evidence="6 18"/>
<reference evidence="20 21" key="1">
    <citation type="submission" date="2015-07" db="EMBL/GenBank/DDBJ databases">
        <title>Genome analysis of myxobacterium Chondromyces crocatus Cm c5 reveals a high potential for natural compound synthesis and the genetic basis for the loss of fruiting body formation.</title>
        <authorList>
            <person name="Zaburannyi N."/>
            <person name="Bunk B."/>
            <person name="Maier J."/>
            <person name="Overmann J."/>
            <person name="Mueller R."/>
        </authorList>
    </citation>
    <scope>NUCLEOTIDE SEQUENCE [LARGE SCALE GENOMIC DNA]</scope>
    <source>
        <strain evidence="20 21">Cm c5</strain>
    </source>
</reference>
<dbReference type="KEGG" id="ccro:CMC5_025190"/>
<accession>A0A0K1ECR8</accession>
<dbReference type="PANTHER" id="PTHR46382">
    <property type="entry name" value="PHOSPHATIDATE CYTIDYLYLTRANSFERASE"/>
    <property type="match status" value="1"/>
</dbReference>
<feature type="transmembrane region" description="Helical" evidence="19">
    <location>
        <begin position="181"/>
        <end position="200"/>
    </location>
</feature>
<keyword evidence="14" id="KW-0443">Lipid metabolism</keyword>
<comment type="catalytic activity">
    <reaction evidence="1 18">
        <text>a 1,2-diacyl-sn-glycero-3-phosphate + CTP + H(+) = a CDP-1,2-diacyl-sn-glycerol + diphosphate</text>
        <dbReference type="Rhea" id="RHEA:16229"/>
        <dbReference type="ChEBI" id="CHEBI:15378"/>
        <dbReference type="ChEBI" id="CHEBI:33019"/>
        <dbReference type="ChEBI" id="CHEBI:37563"/>
        <dbReference type="ChEBI" id="CHEBI:58332"/>
        <dbReference type="ChEBI" id="CHEBI:58608"/>
        <dbReference type="EC" id="2.7.7.41"/>
    </reaction>
</comment>
<proteinExistence type="inferred from homology"/>